<organism evidence="3 4">
    <name type="scientific">Aphanomyces invadans</name>
    <dbReference type="NCBI Taxonomy" id="157072"/>
    <lineage>
        <taxon>Eukaryota</taxon>
        <taxon>Sar</taxon>
        <taxon>Stramenopiles</taxon>
        <taxon>Oomycota</taxon>
        <taxon>Saprolegniomycetes</taxon>
        <taxon>Saprolegniales</taxon>
        <taxon>Verrucalvaceae</taxon>
        <taxon>Aphanomyces</taxon>
    </lineage>
</organism>
<dbReference type="PANTHER" id="PTHR11328">
    <property type="entry name" value="MAJOR FACILITATOR SUPERFAMILY DOMAIN-CONTAINING PROTEIN"/>
    <property type="match status" value="1"/>
</dbReference>
<evidence type="ECO:0000256" key="1">
    <source>
        <dbReference type="ARBA" id="ARBA00008335"/>
    </source>
</evidence>
<feature type="transmembrane region" description="Helical" evidence="2">
    <location>
        <begin position="92"/>
        <end position="116"/>
    </location>
</feature>
<dbReference type="EMBL" id="QUSY01003594">
    <property type="protein sequence ID" value="RHY16951.1"/>
    <property type="molecule type" value="Genomic_DNA"/>
</dbReference>
<dbReference type="GO" id="GO:0008643">
    <property type="term" value="P:carbohydrate transport"/>
    <property type="evidence" value="ECO:0007669"/>
    <property type="project" value="InterPro"/>
</dbReference>
<dbReference type="PANTHER" id="PTHR11328:SF28">
    <property type="entry name" value="MAJOR FACILITATOR SUPERFAMILY DOMAIN-CONTAINING PROTEIN 12"/>
    <property type="match status" value="1"/>
</dbReference>
<dbReference type="VEuPathDB" id="FungiDB:H310_08594"/>
<dbReference type="Gene3D" id="1.20.1250.20">
    <property type="entry name" value="MFS general substrate transporter like domains"/>
    <property type="match status" value="1"/>
</dbReference>
<keyword evidence="2" id="KW-0472">Membrane</keyword>
<dbReference type="InterPro" id="IPR039672">
    <property type="entry name" value="MFS_2"/>
</dbReference>
<sequence>MKEAESPRTAAWTSTKILAYAVGHVLNDMCASSWFSYLLVFLNGVAGLSPVDSALVMFSGQIADGLATPLVGVVSDKSTGFPAIGFGRRKTWLAGGSVLVVVCFYGVFGTCVPQLLTASPSRLTLVVYYCVSASVFNVGWAAVQVSHMAM</sequence>
<comment type="similarity">
    <text evidence="1">Belongs to the major facilitator superfamily.</text>
</comment>
<dbReference type="GO" id="GO:0015293">
    <property type="term" value="F:symporter activity"/>
    <property type="evidence" value="ECO:0007669"/>
    <property type="project" value="InterPro"/>
</dbReference>
<dbReference type="Proteomes" id="UP000285060">
    <property type="component" value="Unassembled WGS sequence"/>
</dbReference>
<protein>
    <recommendedName>
        <fullName evidence="5">Major facilitator superfamily (MFS) profile domain-containing protein</fullName>
    </recommendedName>
</protein>
<proteinExistence type="inferred from homology"/>
<feature type="non-terminal residue" evidence="3">
    <location>
        <position position="150"/>
    </location>
</feature>
<keyword evidence="2" id="KW-1133">Transmembrane helix</keyword>
<name>A0A3R6XZR9_9STRA</name>
<dbReference type="SUPFAM" id="SSF103473">
    <property type="entry name" value="MFS general substrate transporter"/>
    <property type="match status" value="1"/>
</dbReference>
<evidence type="ECO:0000313" key="4">
    <source>
        <dbReference type="Proteomes" id="UP000285060"/>
    </source>
</evidence>
<dbReference type="InterPro" id="IPR036259">
    <property type="entry name" value="MFS_trans_sf"/>
</dbReference>
<keyword evidence="4" id="KW-1185">Reference proteome</keyword>
<dbReference type="GO" id="GO:0005886">
    <property type="term" value="C:plasma membrane"/>
    <property type="evidence" value="ECO:0007669"/>
    <property type="project" value="TreeGrafter"/>
</dbReference>
<evidence type="ECO:0008006" key="5">
    <source>
        <dbReference type="Google" id="ProtNLM"/>
    </source>
</evidence>
<comment type="caution">
    <text evidence="3">The sequence shown here is derived from an EMBL/GenBank/DDBJ whole genome shotgun (WGS) entry which is preliminary data.</text>
</comment>
<dbReference type="AlphaFoldDB" id="A0A3R6XZR9"/>
<feature type="transmembrane region" description="Helical" evidence="2">
    <location>
        <begin position="122"/>
        <end position="143"/>
    </location>
</feature>
<accession>A0A3R6XZR9</accession>
<dbReference type="Pfam" id="PF13347">
    <property type="entry name" value="MFS_2"/>
    <property type="match status" value="1"/>
</dbReference>
<evidence type="ECO:0000256" key="2">
    <source>
        <dbReference type="SAM" id="Phobius"/>
    </source>
</evidence>
<keyword evidence="2" id="KW-0812">Transmembrane</keyword>
<evidence type="ECO:0000313" key="3">
    <source>
        <dbReference type="EMBL" id="RHY16951.1"/>
    </source>
</evidence>
<reference evidence="3 4" key="1">
    <citation type="submission" date="2018-08" db="EMBL/GenBank/DDBJ databases">
        <title>Aphanomyces genome sequencing and annotation.</title>
        <authorList>
            <person name="Minardi D."/>
            <person name="Oidtmann B."/>
            <person name="Van Der Giezen M."/>
            <person name="Studholme D.J."/>
        </authorList>
    </citation>
    <scope>NUCLEOTIDE SEQUENCE [LARGE SCALE GENOMIC DNA]</scope>
    <source>
        <strain evidence="3 4">NJM0002</strain>
    </source>
</reference>
<gene>
    <name evidence="3" type="ORF">DYB32_010592</name>
</gene>